<evidence type="ECO:0000313" key="1">
    <source>
        <dbReference type="EMBL" id="GCC51317.1"/>
    </source>
</evidence>
<dbReference type="AlphaFoldDB" id="A0A401U8W5"/>
<organism evidence="1 2">
    <name type="scientific">Chryseotalea sanaruensis</name>
    <dbReference type="NCBI Taxonomy" id="2482724"/>
    <lineage>
        <taxon>Bacteria</taxon>
        <taxon>Pseudomonadati</taxon>
        <taxon>Bacteroidota</taxon>
        <taxon>Cytophagia</taxon>
        <taxon>Cytophagales</taxon>
        <taxon>Chryseotaleaceae</taxon>
        <taxon>Chryseotalea</taxon>
    </lineage>
</organism>
<dbReference type="EMBL" id="BHXQ01000002">
    <property type="protein sequence ID" value="GCC51317.1"/>
    <property type="molecule type" value="Genomic_DNA"/>
</dbReference>
<name>A0A401U8W5_9BACT</name>
<reference evidence="1 2" key="1">
    <citation type="submission" date="2018-11" db="EMBL/GenBank/DDBJ databases">
        <title>Chryseotalea sanarue gen. nov., sp., nov., a member of the family Cytophagaceae, isolated from a brackish lake in Hamamatsu Japan.</title>
        <authorList>
            <person name="Maejima Y."/>
            <person name="Iino T."/>
            <person name="Muraguchi Y."/>
            <person name="Fukuda K."/>
            <person name="Ohkuma M."/>
            <person name="Moriuchi R."/>
            <person name="Dohra H."/>
            <person name="Kimbara K."/>
            <person name="Shintani M."/>
        </authorList>
    </citation>
    <scope>NUCLEOTIDE SEQUENCE [LARGE SCALE GENOMIC DNA]</scope>
    <source>
        <strain evidence="1 2">Ys</strain>
    </source>
</reference>
<protein>
    <recommendedName>
        <fullName evidence="3">RiboL-PSP-HEPN domain-containing protein</fullName>
    </recommendedName>
</protein>
<sequence>MTKSNELIKKGLEAANENKKILGNHSSFISGDLLHFYSELENRQNCTAEAVRWYLPPLVAILESFYKVLFAKYLDTNATYLSRAEKLHNVYKPELKFDLLFGLNQKQFTIGELYAHSLKYNSLSEIRKNYELICDCDYINQIKNFDVSLLNGADIKEGENAQKNIEKIFSSVGQAFILRHSLIHEYPASNVSVAKEQMLNYLENARLLTMITDRVFTIDVKKM</sequence>
<evidence type="ECO:0000313" key="2">
    <source>
        <dbReference type="Proteomes" id="UP000288227"/>
    </source>
</evidence>
<dbReference type="Proteomes" id="UP000288227">
    <property type="component" value="Unassembled WGS sequence"/>
</dbReference>
<accession>A0A401U8W5</accession>
<keyword evidence="2" id="KW-1185">Reference proteome</keyword>
<proteinExistence type="predicted"/>
<evidence type="ECO:0008006" key="3">
    <source>
        <dbReference type="Google" id="ProtNLM"/>
    </source>
</evidence>
<comment type="caution">
    <text evidence="1">The sequence shown here is derived from an EMBL/GenBank/DDBJ whole genome shotgun (WGS) entry which is preliminary data.</text>
</comment>
<gene>
    <name evidence="1" type="ORF">SanaruYs_15400</name>
</gene>